<evidence type="ECO:0000313" key="2">
    <source>
        <dbReference type="Proteomes" id="UP000244336"/>
    </source>
</evidence>
<gene>
    <name evidence="1" type="ORF">GQ55_6G233300</name>
</gene>
<accession>A0A2T7D8V8</accession>
<dbReference type="Proteomes" id="UP000244336">
    <property type="component" value="Chromosome 6"/>
</dbReference>
<dbReference type="AlphaFoldDB" id="A0A2T7D8V8"/>
<name>A0A2T7D8V8_9POAL</name>
<dbReference type="Gramene" id="PUZ51973">
    <property type="protein sequence ID" value="PUZ51973"/>
    <property type="gene ID" value="GQ55_6G233300"/>
</dbReference>
<dbReference type="EMBL" id="CM009754">
    <property type="protein sequence ID" value="PUZ51973.1"/>
    <property type="molecule type" value="Genomic_DNA"/>
</dbReference>
<reference evidence="1 2" key="1">
    <citation type="submission" date="2018-04" db="EMBL/GenBank/DDBJ databases">
        <title>WGS assembly of Panicum hallii var. hallii HAL2.</title>
        <authorList>
            <person name="Lovell J."/>
            <person name="Jenkins J."/>
            <person name="Lowry D."/>
            <person name="Mamidi S."/>
            <person name="Sreedasyam A."/>
            <person name="Weng X."/>
            <person name="Barry K."/>
            <person name="Bonette J."/>
            <person name="Campitelli B."/>
            <person name="Daum C."/>
            <person name="Gordon S."/>
            <person name="Gould B."/>
            <person name="Lipzen A."/>
            <person name="MacQueen A."/>
            <person name="Palacio-Mejia J."/>
            <person name="Plott C."/>
            <person name="Shakirov E."/>
            <person name="Shu S."/>
            <person name="Yoshinaga Y."/>
            <person name="Zane M."/>
            <person name="Rokhsar D."/>
            <person name="Grimwood J."/>
            <person name="Schmutz J."/>
            <person name="Juenger T."/>
        </authorList>
    </citation>
    <scope>NUCLEOTIDE SEQUENCE [LARGE SCALE GENOMIC DNA]</scope>
    <source>
        <strain evidence="2">cv. HAL2</strain>
    </source>
</reference>
<organism evidence="1 2">
    <name type="scientific">Panicum hallii var. hallii</name>
    <dbReference type="NCBI Taxonomy" id="1504633"/>
    <lineage>
        <taxon>Eukaryota</taxon>
        <taxon>Viridiplantae</taxon>
        <taxon>Streptophyta</taxon>
        <taxon>Embryophyta</taxon>
        <taxon>Tracheophyta</taxon>
        <taxon>Spermatophyta</taxon>
        <taxon>Magnoliopsida</taxon>
        <taxon>Liliopsida</taxon>
        <taxon>Poales</taxon>
        <taxon>Poaceae</taxon>
        <taxon>PACMAD clade</taxon>
        <taxon>Panicoideae</taxon>
        <taxon>Panicodae</taxon>
        <taxon>Paniceae</taxon>
        <taxon>Panicinae</taxon>
        <taxon>Panicum</taxon>
        <taxon>Panicum sect. Panicum</taxon>
    </lineage>
</organism>
<proteinExistence type="predicted"/>
<evidence type="ECO:0000313" key="1">
    <source>
        <dbReference type="EMBL" id="PUZ51973.1"/>
    </source>
</evidence>
<keyword evidence="2" id="KW-1185">Reference proteome</keyword>
<sequence>MTCGSRFYGTRLVVGGGSADNPWLVMVLPHDRWGTRYWTYLSVLEMVTCVQCARGQGADGAAVGTEKDGYDRTLCIVVLTCGVILFRSTHVSERRRVRCGESGCSGHC</sequence>
<protein>
    <submittedName>
        <fullName evidence="1">Uncharacterized protein</fullName>
    </submittedName>
</protein>